<evidence type="ECO:0000313" key="6">
    <source>
        <dbReference type="EMBL" id="ODV59820.1"/>
    </source>
</evidence>
<keyword evidence="7" id="KW-1185">Reference proteome</keyword>
<dbReference type="InterPro" id="IPR002136">
    <property type="entry name" value="Ribosomal_uL4"/>
</dbReference>
<evidence type="ECO:0000256" key="1">
    <source>
        <dbReference type="ARBA" id="ARBA00010528"/>
    </source>
</evidence>
<name>A0A1D2VE74_9ASCO</name>
<dbReference type="Gene3D" id="3.40.1370.10">
    <property type="match status" value="1"/>
</dbReference>
<dbReference type="AlphaFoldDB" id="A0A1D2VE74"/>
<accession>A0A1D2VE74</accession>
<dbReference type="EMBL" id="KV454484">
    <property type="protein sequence ID" value="ODV59820.1"/>
    <property type="molecule type" value="Genomic_DNA"/>
</dbReference>
<dbReference type="Proteomes" id="UP000095038">
    <property type="component" value="Unassembled WGS sequence"/>
</dbReference>
<dbReference type="GO" id="GO:0005762">
    <property type="term" value="C:mitochondrial large ribosomal subunit"/>
    <property type="evidence" value="ECO:0007669"/>
    <property type="project" value="EnsemblFungi"/>
</dbReference>
<keyword evidence="2 6" id="KW-0689">Ribosomal protein</keyword>
<dbReference type="InParanoid" id="A0A1D2VE74"/>
<dbReference type="PANTHER" id="PTHR10746">
    <property type="entry name" value="50S RIBOSOMAL PROTEIN L4"/>
    <property type="match status" value="1"/>
</dbReference>
<dbReference type="FunCoup" id="A0A1D2VE74">
    <property type="interactions" value="339"/>
</dbReference>
<dbReference type="GeneID" id="30967245"/>
<keyword evidence="3" id="KW-0687">Ribonucleoprotein</keyword>
<dbReference type="GO" id="GO:0006412">
    <property type="term" value="P:translation"/>
    <property type="evidence" value="ECO:0007669"/>
    <property type="project" value="InterPro"/>
</dbReference>
<dbReference type="GO" id="GO:0003735">
    <property type="term" value="F:structural constituent of ribosome"/>
    <property type="evidence" value="ECO:0007669"/>
    <property type="project" value="EnsemblFungi"/>
</dbReference>
<sequence>MFIGRSIISPIKNFWVRQICQSSSLAASVTESVGHNLHPYKPPRYVLASLRSFPSLEPKSFISVNWKLLAQPLRRDILWKAVVMEANCARVGASNPPSRSQMGYSGRKLHAQKGTGRARVGDKGSPIRLEGGRAHARNAPNDYSTKLPFKVYTLAYRVALSHQYKTGNLFIVGLDKESKADKNLQSPSRENEVEVCEFLTNDQLAADNFVEAHDFKLRNVLFIVNEERPNLTKAFESYKKFKVIEYAKVDVRDLLKANRVIIEFSALTNLLKLMKHHEQ</sequence>
<dbReference type="SUPFAM" id="SSF52166">
    <property type="entry name" value="Ribosomal protein L4"/>
    <property type="match status" value="1"/>
</dbReference>
<evidence type="ECO:0000256" key="2">
    <source>
        <dbReference type="ARBA" id="ARBA00022980"/>
    </source>
</evidence>
<organism evidence="6 7">
    <name type="scientific">Ascoidea rubescens DSM 1968</name>
    <dbReference type="NCBI Taxonomy" id="1344418"/>
    <lineage>
        <taxon>Eukaryota</taxon>
        <taxon>Fungi</taxon>
        <taxon>Dikarya</taxon>
        <taxon>Ascomycota</taxon>
        <taxon>Saccharomycotina</taxon>
        <taxon>Saccharomycetes</taxon>
        <taxon>Ascoideaceae</taxon>
        <taxon>Ascoidea</taxon>
    </lineage>
</organism>
<evidence type="ECO:0000256" key="3">
    <source>
        <dbReference type="ARBA" id="ARBA00023274"/>
    </source>
</evidence>
<feature type="region of interest" description="Disordered" evidence="5">
    <location>
        <begin position="94"/>
        <end position="137"/>
    </location>
</feature>
<dbReference type="Pfam" id="PF00573">
    <property type="entry name" value="Ribosomal_L4"/>
    <property type="match status" value="1"/>
</dbReference>
<evidence type="ECO:0000256" key="5">
    <source>
        <dbReference type="SAM" id="MobiDB-lite"/>
    </source>
</evidence>
<dbReference type="OrthoDB" id="275876at2759"/>
<dbReference type="InterPro" id="IPR023574">
    <property type="entry name" value="Ribosomal_uL4_dom_sf"/>
</dbReference>
<proteinExistence type="inferred from homology"/>
<evidence type="ECO:0000256" key="4">
    <source>
        <dbReference type="ARBA" id="ARBA00040565"/>
    </source>
</evidence>
<dbReference type="RefSeq" id="XP_020046127.1">
    <property type="nucleotide sequence ID" value="XM_020193609.1"/>
</dbReference>
<reference evidence="7" key="1">
    <citation type="submission" date="2016-05" db="EMBL/GenBank/DDBJ databases">
        <title>Comparative genomics of biotechnologically important yeasts.</title>
        <authorList>
            <consortium name="DOE Joint Genome Institute"/>
            <person name="Riley R."/>
            <person name="Haridas S."/>
            <person name="Wolfe K.H."/>
            <person name="Lopes M.R."/>
            <person name="Hittinger C.T."/>
            <person name="Goker M."/>
            <person name="Salamov A."/>
            <person name="Wisecaver J."/>
            <person name="Long T.M."/>
            <person name="Aerts A.L."/>
            <person name="Barry K."/>
            <person name="Choi C."/>
            <person name="Clum A."/>
            <person name="Coughlan A.Y."/>
            <person name="Deshpande S."/>
            <person name="Douglass A.P."/>
            <person name="Hanson S.J."/>
            <person name="Klenk H.-P."/>
            <person name="Labutti K."/>
            <person name="Lapidus A."/>
            <person name="Lindquist E."/>
            <person name="Lipzen A."/>
            <person name="Meier-Kolthoff J.P."/>
            <person name="Ohm R.A."/>
            <person name="Otillar R.P."/>
            <person name="Pangilinan J."/>
            <person name="Peng Y."/>
            <person name="Rokas A."/>
            <person name="Rosa C.A."/>
            <person name="Scheuner C."/>
            <person name="Sibirny A.A."/>
            <person name="Slot J.C."/>
            <person name="Stielow J.B."/>
            <person name="Sun H."/>
            <person name="Kurtzman C.P."/>
            <person name="Blackwell M."/>
            <person name="Grigoriev I.V."/>
            <person name="Jeffries T.W."/>
        </authorList>
    </citation>
    <scope>NUCLEOTIDE SEQUENCE [LARGE SCALE GENOMIC DNA]</scope>
    <source>
        <strain evidence="7">DSM 1968</strain>
    </source>
</reference>
<evidence type="ECO:0000313" key="7">
    <source>
        <dbReference type="Proteomes" id="UP000095038"/>
    </source>
</evidence>
<dbReference type="PANTHER" id="PTHR10746:SF6">
    <property type="entry name" value="LARGE RIBOSOMAL SUBUNIT PROTEIN UL4M"/>
    <property type="match status" value="1"/>
</dbReference>
<gene>
    <name evidence="6" type="ORF">ASCRUDRAFT_76774</name>
</gene>
<dbReference type="InterPro" id="IPR013005">
    <property type="entry name" value="Ribosomal_uL4-like"/>
</dbReference>
<protein>
    <recommendedName>
        <fullName evidence="4">Large ribosomal subunit protein uL4m</fullName>
    </recommendedName>
</protein>
<dbReference type="STRING" id="1344418.A0A1D2VE74"/>
<comment type="similarity">
    <text evidence="1">Belongs to the universal ribosomal protein uL4 family.</text>
</comment>